<dbReference type="GO" id="GO:0005778">
    <property type="term" value="C:peroxisomal membrane"/>
    <property type="evidence" value="ECO:0007669"/>
    <property type="project" value="TreeGrafter"/>
</dbReference>
<dbReference type="PROSITE" id="PS50005">
    <property type="entry name" value="TPR"/>
    <property type="match status" value="1"/>
</dbReference>
<dbReference type="RefSeq" id="XP_067688542.1">
    <property type="nucleotide sequence ID" value="XM_067832439.1"/>
</dbReference>
<keyword evidence="2" id="KW-0812">Transmembrane</keyword>
<dbReference type="SUPFAM" id="SSF48452">
    <property type="entry name" value="TPR-like"/>
    <property type="match status" value="1"/>
</dbReference>
<keyword evidence="4" id="KW-1185">Reference proteome</keyword>
<keyword evidence="2" id="KW-1133">Transmembrane helix</keyword>
<accession>A0A836GXD2</accession>
<keyword evidence="2" id="KW-0472">Membrane</keyword>
<protein>
    <submittedName>
        <fullName evidence="3">Uncharacterized protein</fullName>
    </submittedName>
</protein>
<reference evidence="3 4" key="1">
    <citation type="submission" date="2021-02" db="EMBL/GenBank/DDBJ databases">
        <title>Leishmania (Mundinia) enrietti genome sequencing and assembly.</title>
        <authorList>
            <person name="Almutairi H."/>
            <person name="Gatherer D."/>
        </authorList>
    </citation>
    <scope>NUCLEOTIDE SEQUENCE [LARGE SCALE GENOMIC DNA]</scope>
    <source>
        <strain evidence="3">CUR178</strain>
    </source>
</reference>
<dbReference type="Gene3D" id="1.25.40.10">
    <property type="entry name" value="Tetratricopeptide repeat domain"/>
    <property type="match status" value="1"/>
</dbReference>
<evidence type="ECO:0000313" key="3">
    <source>
        <dbReference type="EMBL" id="KAG5465943.1"/>
    </source>
</evidence>
<name>A0A836GXD2_LEIEN</name>
<feature type="repeat" description="TPR" evidence="1">
    <location>
        <begin position="300"/>
        <end position="333"/>
    </location>
</feature>
<dbReference type="PANTHER" id="PTHR13247">
    <property type="entry name" value="TETRATRICOPEPTIDE REPEAT PROTEIN 11 TPR REPEAT PROTEIN 11"/>
    <property type="match status" value="1"/>
</dbReference>
<dbReference type="InterPro" id="IPR016543">
    <property type="entry name" value="Fis1"/>
</dbReference>
<dbReference type="OrthoDB" id="265004at2759"/>
<organism evidence="3 4">
    <name type="scientific">Leishmania enriettii</name>
    <dbReference type="NCBI Taxonomy" id="5663"/>
    <lineage>
        <taxon>Eukaryota</taxon>
        <taxon>Discoba</taxon>
        <taxon>Euglenozoa</taxon>
        <taxon>Kinetoplastea</taxon>
        <taxon>Metakinetoplastina</taxon>
        <taxon>Trypanosomatida</taxon>
        <taxon>Trypanosomatidae</taxon>
        <taxon>Leishmaniinae</taxon>
        <taxon>Leishmania</taxon>
    </lineage>
</organism>
<dbReference type="GO" id="GO:0005741">
    <property type="term" value="C:mitochondrial outer membrane"/>
    <property type="evidence" value="ECO:0007669"/>
    <property type="project" value="TreeGrafter"/>
</dbReference>
<dbReference type="InterPro" id="IPR011990">
    <property type="entry name" value="TPR-like_helical_dom_sf"/>
</dbReference>
<dbReference type="EMBL" id="JAFHKP010000036">
    <property type="protein sequence ID" value="KAG5465943.1"/>
    <property type="molecule type" value="Genomic_DNA"/>
</dbReference>
<dbReference type="GO" id="GO:0016559">
    <property type="term" value="P:peroxisome fission"/>
    <property type="evidence" value="ECO:0007669"/>
    <property type="project" value="TreeGrafter"/>
</dbReference>
<dbReference type="PANTHER" id="PTHR13247:SF0">
    <property type="entry name" value="MITOCHONDRIAL FISSION 1 PROTEIN"/>
    <property type="match status" value="1"/>
</dbReference>
<comment type="caution">
    <text evidence="3">The sequence shown here is derived from an EMBL/GenBank/DDBJ whole genome shotgun (WGS) entry which is preliminary data.</text>
</comment>
<sequence length="367" mass="39634">MPPVSAPPAARPELAEPIGFFESLQVLRSENPHYRAITHPSAEQIDNLNAVIRCLRLQLESGVEEATGDETAYELAVALLWHSDTPLIEEGIQLMEYLLKERWEHYWATSVRNEPVAAVGIGKGEDDAAACSQLVESVPDEDGLDDGEITYDARKGTSGSEAEWQSGSNSGAAGVAHLCSDDRTINARTECFTNSRTPAILRGSAVQFATAPPSLEDECGSMPPSLVRDREPSLVLTPGVPGATVAASSSCAVSTASATRPQCSKNFSTAPYAGAETASSSSERHSSGLGDAQSYHERSANCFYNLAIGYTKLRNNDKALFYVSNMLRLRPQSEEGLLLRRLLCARLYIRHVLFFAVPLLTAGLIFL</sequence>
<dbReference type="Proteomes" id="UP000674179">
    <property type="component" value="Chromosome 36"/>
</dbReference>
<dbReference type="GO" id="GO:0000422">
    <property type="term" value="P:autophagy of mitochondrion"/>
    <property type="evidence" value="ECO:0007669"/>
    <property type="project" value="TreeGrafter"/>
</dbReference>
<evidence type="ECO:0000256" key="1">
    <source>
        <dbReference type="PROSITE-ProRule" id="PRU00339"/>
    </source>
</evidence>
<evidence type="ECO:0000313" key="4">
    <source>
        <dbReference type="Proteomes" id="UP000674179"/>
    </source>
</evidence>
<feature type="transmembrane region" description="Helical" evidence="2">
    <location>
        <begin position="347"/>
        <end position="366"/>
    </location>
</feature>
<dbReference type="GO" id="GO:0000266">
    <property type="term" value="P:mitochondrial fission"/>
    <property type="evidence" value="ECO:0007669"/>
    <property type="project" value="InterPro"/>
</dbReference>
<dbReference type="KEGG" id="lenr:94167949"/>
<dbReference type="InterPro" id="IPR019734">
    <property type="entry name" value="TPR_rpt"/>
</dbReference>
<evidence type="ECO:0000256" key="2">
    <source>
        <dbReference type="SAM" id="Phobius"/>
    </source>
</evidence>
<proteinExistence type="predicted"/>
<gene>
    <name evidence="3" type="ORF">CUR178_00658</name>
</gene>
<dbReference type="GeneID" id="94167949"/>
<dbReference type="AlphaFoldDB" id="A0A836GXD2"/>
<keyword evidence="1" id="KW-0802">TPR repeat</keyword>